<feature type="transmembrane region" description="Helical" evidence="1">
    <location>
        <begin position="124"/>
        <end position="143"/>
    </location>
</feature>
<evidence type="ECO:0000313" key="3">
    <source>
        <dbReference type="Proteomes" id="UP000824107"/>
    </source>
</evidence>
<dbReference type="AlphaFoldDB" id="A0A9D1SBB4"/>
<dbReference type="Proteomes" id="UP000824107">
    <property type="component" value="Unassembled WGS sequence"/>
</dbReference>
<organism evidence="2 3">
    <name type="scientific">Candidatus Scatocola faecipullorum</name>
    <dbReference type="NCBI Taxonomy" id="2840917"/>
    <lineage>
        <taxon>Bacteria</taxon>
        <taxon>Pseudomonadati</taxon>
        <taxon>Pseudomonadota</taxon>
        <taxon>Alphaproteobacteria</taxon>
        <taxon>Rhodospirillales</taxon>
        <taxon>Rhodospirillaceae</taxon>
        <taxon>Rhodospirillaceae incertae sedis</taxon>
        <taxon>Candidatus Scatocola</taxon>
    </lineage>
</organism>
<gene>
    <name evidence="2" type="ORF">IAD20_06990</name>
</gene>
<keyword evidence="1" id="KW-0812">Transmembrane</keyword>
<sequence>MVITASVLLIGLLLLIRPLQKNSFYLLHCGIVILAAYYIETHYFRVTPFAPKTLLLFLVYQFISINLVTFLAYWVDKRAAVRGAWRIPERNLHTLEMLGGWSGALAGQKILHHKNKKKSYRAEFAFVLIMQLGFIAVALHFLGLL</sequence>
<comment type="caution">
    <text evidence="2">The sequence shown here is derived from an EMBL/GenBank/DDBJ whole genome shotgun (WGS) entry which is preliminary data.</text>
</comment>
<proteinExistence type="predicted"/>
<dbReference type="Pfam" id="PF06961">
    <property type="entry name" value="DUF1294"/>
    <property type="match status" value="1"/>
</dbReference>
<reference evidence="2" key="2">
    <citation type="journal article" date="2021" name="PeerJ">
        <title>Extensive microbial diversity within the chicken gut microbiome revealed by metagenomics and culture.</title>
        <authorList>
            <person name="Gilroy R."/>
            <person name="Ravi A."/>
            <person name="Getino M."/>
            <person name="Pursley I."/>
            <person name="Horton D.L."/>
            <person name="Alikhan N.F."/>
            <person name="Baker D."/>
            <person name="Gharbi K."/>
            <person name="Hall N."/>
            <person name="Watson M."/>
            <person name="Adriaenssens E.M."/>
            <person name="Foster-Nyarko E."/>
            <person name="Jarju S."/>
            <person name="Secka A."/>
            <person name="Antonio M."/>
            <person name="Oren A."/>
            <person name="Chaudhuri R.R."/>
            <person name="La Ragione R."/>
            <person name="Hildebrand F."/>
            <person name="Pallen M.J."/>
        </authorList>
    </citation>
    <scope>NUCLEOTIDE SEQUENCE</scope>
    <source>
        <strain evidence="2">ChiW3-316</strain>
    </source>
</reference>
<keyword evidence="1" id="KW-0472">Membrane</keyword>
<accession>A0A9D1SBB4</accession>
<reference evidence="2" key="1">
    <citation type="submission" date="2020-10" db="EMBL/GenBank/DDBJ databases">
        <authorList>
            <person name="Gilroy R."/>
        </authorList>
    </citation>
    <scope>NUCLEOTIDE SEQUENCE</scope>
    <source>
        <strain evidence="2">ChiW3-316</strain>
    </source>
</reference>
<dbReference type="InterPro" id="IPR010718">
    <property type="entry name" value="DUF1294"/>
</dbReference>
<name>A0A9D1SBB4_9PROT</name>
<keyword evidence="1" id="KW-1133">Transmembrane helix</keyword>
<dbReference type="EMBL" id="DVNC01000049">
    <property type="protein sequence ID" value="HIU53811.1"/>
    <property type="molecule type" value="Genomic_DNA"/>
</dbReference>
<evidence type="ECO:0000256" key="1">
    <source>
        <dbReference type="SAM" id="Phobius"/>
    </source>
</evidence>
<evidence type="ECO:0000313" key="2">
    <source>
        <dbReference type="EMBL" id="HIU53811.1"/>
    </source>
</evidence>
<feature type="transmembrane region" description="Helical" evidence="1">
    <location>
        <begin position="23"/>
        <end position="39"/>
    </location>
</feature>
<protein>
    <submittedName>
        <fullName evidence="2">DUF1294 domain-containing protein</fullName>
    </submittedName>
</protein>
<feature type="transmembrane region" description="Helical" evidence="1">
    <location>
        <begin position="54"/>
        <end position="75"/>
    </location>
</feature>